<gene>
    <name evidence="3" type="ORF">PV517_16165</name>
</gene>
<keyword evidence="2" id="KW-0812">Transmembrane</keyword>
<feature type="compositionally biased region" description="Basic and acidic residues" evidence="1">
    <location>
        <begin position="88"/>
        <end position="97"/>
    </location>
</feature>
<feature type="transmembrane region" description="Helical" evidence="2">
    <location>
        <begin position="55"/>
        <end position="75"/>
    </location>
</feature>
<sequence>MSAESTPQEPDTVHRPRREPRPRRRRTLGLVGVALLVVAVHLGAGGLLLASPGPWRHWAAGILLVVAATHAAGVVHRRTAHRRATTKPVDRRAVDET</sequence>
<feature type="region of interest" description="Disordered" evidence="1">
    <location>
        <begin position="78"/>
        <end position="97"/>
    </location>
</feature>
<feature type="region of interest" description="Disordered" evidence="1">
    <location>
        <begin position="1"/>
        <end position="25"/>
    </location>
</feature>
<keyword evidence="4" id="KW-1185">Reference proteome</keyword>
<evidence type="ECO:0000313" key="3">
    <source>
        <dbReference type="EMBL" id="MDX2910236.1"/>
    </source>
</evidence>
<accession>A0ABU4L3F8</accession>
<feature type="compositionally biased region" description="Basic residues" evidence="1">
    <location>
        <begin position="15"/>
        <end position="25"/>
    </location>
</feature>
<protein>
    <recommendedName>
        <fullName evidence="5">Integral membrane protein</fullName>
    </recommendedName>
</protein>
<name>A0ABU4L3F8_9ACTN</name>
<comment type="caution">
    <text evidence="3">The sequence shown here is derived from an EMBL/GenBank/DDBJ whole genome shotgun (WGS) entry which is preliminary data.</text>
</comment>
<organism evidence="3 4">
    <name type="scientific">Streptomyces griseiscabiei</name>
    <dbReference type="NCBI Taxonomy" id="2993540"/>
    <lineage>
        <taxon>Bacteria</taxon>
        <taxon>Bacillati</taxon>
        <taxon>Actinomycetota</taxon>
        <taxon>Actinomycetes</taxon>
        <taxon>Kitasatosporales</taxon>
        <taxon>Streptomycetaceae</taxon>
        <taxon>Streptomyces</taxon>
    </lineage>
</organism>
<feature type="transmembrane region" description="Helical" evidence="2">
    <location>
        <begin position="27"/>
        <end position="49"/>
    </location>
</feature>
<dbReference type="EMBL" id="JARAVY010000005">
    <property type="protein sequence ID" value="MDX2910236.1"/>
    <property type="molecule type" value="Genomic_DNA"/>
</dbReference>
<evidence type="ECO:0008006" key="5">
    <source>
        <dbReference type="Google" id="ProtNLM"/>
    </source>
</evidence>
<evidence type="ECO:0000256" key="2">
    <source>
        <dbReference type="SAM" id="Phobius"/>
    </source>
</evidence>
<dbReference type="RefSeq" id="WP_143673522.1">
    <property type="nucleotide sequence ID" value="NZ_JAGJBZ010000001.1"/>
</dbReference>
<evidence type="ECO:0000313" key="4">
    <source>
        <dbReference type="Proteomes" id="UP001271723"/>
    </source>
</evidence>
<proteinExistence type="predicted"/>
<reference evidence="3 4" key="1">
    <citation type="journal article" date="2023" name="Microb. Genom.">
        <title>Mesoterricola silvestris gen. nov., sp. nov., Mesoterricola sediminis sp. nov., Geothrix oryzae sp. nov., Geothrix edaphica sp. nov., Geothrix rubra sp. nov., and Geothrix limicola sp. nov., six novel members of Acidobacteriota isolated from soils.</title>
        <authorList>
            <person name="Weisberg A.J."/>
            <person name="Pearce E."/>
            <person name="Kramer C.G."/>
            <person name="Chang J.H."/>
            <person name="Clarke C.R."/>
        </authorList>
    </citation>
    <scope>NUCLEOTIDE SEQUENCE [LARGE SCALE GENOMIC DNA]</scope>
    <source>
        <strain evidence="3 4">NRRL_B-2795</strain>
    </source>
</reference>
<evidence type="ECO:0000256" key="1">
    <source>
        <dbReference type="SAM" id="MobiDB-lite"/>
    </source>
</evidence>
<dbReference type="Proteomes" id="UP001271723">
    <property type="component" value="Unassembled WGS sequence"/>
</dbReference>
<keyword evidence="2" id="KW-1133">Transmembrane helix</keyword>
<keyword evidence="2" id="KW-0472">Membrane</keyword>